<keyword evidence="1" id="KW-1133">Transmembrane helix</keyword>
<dbReference type="SMR" id="A0A3Q7GWY0"/>
<dbReference type="OMA" id="VSMEENC"/>
<organism evidence="2">
    <name type="scientific">Solanum lycopersicum</name>
    <name type="common">Tomato</name>
    <name type="synonym">Lycopersicon esculentum</name>
    <dbReference type="NCBI Taxonomy" id="4081"/>
    <lineage>
        <taxon>Eukaryota</taxon>
        <taxon>Viridiplantae</taxon>
        <taxon>Streptophyta</taxon>
        <taxon>Embryophyta</taxon>
        <taxon>Tracheophyta</taxon>
        <taxon>Spermatophyta</taxon>
        <taxon>Magnoliopsida</taxon>
        <taxon>eudicotyledons</taxon>
        <taxon>Gunneridae</taxon>
        <taxon>Pentapetalae</taxon>
        <taxon>asterids</taxon>
        <taxon>lamiids</taxon>
        <taxon>Solanales</taxon>
        <taxon>Solanaceae</taxon>
        <taxon>Solanoideae</taxon>
        <taxon>Solaneae</taxon>
        <taxon>Solanum</taxon>
        <taxon>Solanum subgen. Lycopersicon</taxon>
    </lineage>
</organism>
<dbReference type="PANTHER" id="PTHR35697:SF11">
    <property type="match status" value="1"/>
</dbReference>
<evidence type="ECO:0000313" key="2">
    <source>
        <dbReference type="EnsemblPlants" id="Solyc06g054660.1.1.1"/>
    </source>
</evidence>
<reference evidence="2" key="2">
    <citation type="submission" date="2019-01" db="UniProtKB">
        <authorList>
            <consortium name="EnsemblPlants"/>
        </authorList>
    </citation>
    <scope>IDENTIFICATION</scope>
    <source>
        <strain evidence="2">cv. Heinz 1706</strain>
    </source>
</reference>
<evidence type="ECO:0000313" key="3">
    <source>
        <dbReference type="Proteomes" id="UP000004994"/>
    </source>
</evidence>
<proteinExistence type="predicted"/>
<keyword evidence="1" id="KW-0472">Membrane</keyword>
<name>A0A3Q7GWY0_SOLLC</name>
<dbReference type="Proteomes" id="UP000004994">
    <property type="component" value="Chromosome 6"/>
</dbReference>
<dbReference type="PaxDb" id="4081-Solyc06g054660.1.1"/>
<dbReference type="InParanoid" id="A0A3Q7GWY0"/>
<sequence length="107" mass="12130">MASNFTHYIIMIIVFPIFCFILLCMALLALRCYLKKKTTMVEEIEVKHVDKNMRVKENIVKGSHGEAEVSVEGDCHVDDDIVTKRKELKAKISAETTPSDLEAGHSY</sequence>
<dbReference type="GO" id="GO:0009834">
    <property type="term" value="P:plant-type secondary cell wall biogenesis"/>
    <property type="evidence" value="ECO:0007669"/>
    <property type="project" value="InterPro"/>
</dbReference>
<reference evidence="2" key="1">
    <citation type="journal article" date="2012" name="Nature">
        <title>The tomato genome sequence provides insights into fleshy fruit evolution.</title>
        <authorList>
            <consortium name="Tomato Genome Consortium"/>
        </authorList>
    </citation>
    <scope>NUCLEOTIDE SEQUENCE [LARGE SCALE GENOMIC DNA]</scope>
    <source>
        <strain evidence="2">cv. Heinz 1706</strain>
    </source>
</reference>
<keyword evidence="1" id="KW-0812">Transmembrane</keyword>
<dbReference type="PANTHER" id="PTHR35697">
    <property type="entry name" value="OS08G0108300 PROTEIN"/>
    <property type="match status" value="1"/>
</dbReference>
<keyword evidence="3" id="KW-1185">Reference proteome</keyword>
<accession>A0A3Q7GWY0</accession>
<dbReference type="AlphaFoldDB" id="A0A3Q7GWY0"/>
<evidence type="ECO:0000256" key="1">
    <source>
        <dbReference type="SAM" id="Phobius"/>
    </source>
</evidence>
<dbReference type="EnsemblPlants" id="Solyc06g054660.1.1">
    <property type="protein sequence ID" value="Solyc06g054660.1.1.1"/>
    <property type="gene ID" value="Solyc06g054660.1"/>
</dbReference>
<dbReference type="Gramene" id="Solyc06g054660.1.1">
    <property type="protein sequence ID" value="Solyc06g054660.1.1.1"/>
    <property type="gene ID" value="Solyc06g054660.1"/>
</dbReference>
<dbReference type="InterPro" id="IPR044950">
    <property type="entry name" value="TED6/7"/>
</dbReference>
<protein>
    <submittedName>
        <fullName evidence="2">Uncharacterized protein</fullName>
    </submittedName>
</protein>
<feature type="transmembrane region" description="Helical" evidence="1">
    <location>
        <begin position="6"/>
        <end position="30"/>
    </location>
</feature>